<organism evidence="2 3">
    <name type="scientific">Serratia phage 2050H1</name>
    <dbReference type="NCBI Taxonomy" id="2024250"/>
    <lineage>
        <taxon>Viruses</taxon>
        <taxon>Duplodnaviria</taxon>
        <taxon>Heunggongvirae</taxon>
        <taxon>Uroviricota</taxon>
        <taxon>Caudoviricetes</taxon>
        <taxon>Pantevenvirales</taxon>
        <taxon>Ackermannviridae</taxon>
        <taxon>Miltonvirus</taxon>
        <taxon>Miltonvirus MAM1</taxon>
    </lineage>
</organism>
<sequence>MNADIYDLFDNGKGFENPLTSLSQGTTATINQGKTQVAGLQNVTDPARQALNQGGLTIDKINATNAMFGTAGTSVGTLVTYGDQTVSEAFSRIGTSTAYTSGLKQIGREPTNCDLINNAFGIIQQKGQEWLAAFDSALATVTATLDELLQVINDVTAAGLAKIRQLAALVSGYVDQAIGVINRLVDEVTAGIAAELAHLESMVKSCVNFCITSQLTDWLKDNCVAGAIHKMASKELKGSL</sequence>
<protein>
    <recommendedName>
        <fullName evidence="1">DUF7217 domain-containing protein</fullName>
    </recommendedName>
</protein>
<dbReference type="Pfam" id="PF23854">
    <property type="entry name" value="DUF7217"/>
    <property type="match status" value="1"/>
</dbReference>
<evidence type="ECO:0000313" key="2">
    <source>
        <dbReference type="EMBL" id="ASZ78844.1"/>
    </source>
</evidence>
<feature type="domain" description="DUF7217" evidence="1">
    <location>
        <begin position="1"/>
        <end position="240"/>
    </location>
</feature>
<gene>
    <name evidence="2" type="ORF">2050H1_078</name>
</gene>
<evidence type="ECO:0000259" key="1">
    <source>
        <dbReference type="Pfam" id="PF23854"/>
    </source>
</evidence>
<reference evidence="2 3" key="1">
    <citation type="submission" date="2017-06" db="EMBL/GenBank/DDBJ databases">
        <authorList>
            <person name="Kim H.J."/>
            <person name="Triplett B.A."/>
        </authorList>
    </citation>
    <scope>NUCLEOTIDE SEQUENCE [LARGE SCALE GENOMIC DNA]</scope>
</reference>
<accession>A0A249Y2C9</accession>
<dbReference type="Proteomes" id="UP000224362">
    <property type="component" value="Segment"/>
</dbReference>
<dbReference type="EMBL" id="MF285619">
    <property type="protein sequence ID" value="ASZ78844.1"/>
    <property type="molecule type" value="Genomic_DNA"/>
</dbReference>
<name>A0A249Y2C9_9CAUD</name>
<proteinExistence type="predicted"/>
<evidence type="ECO:0000313" key="3">
    <source>
        <dbReference type="Proteomes" id="UP000224362"/>
    </source>
</evidence>
<dbReference type="InterPro" id="IPR055641">
    <property type="entry name" value="DUF7217"/>
</dbReference>